<gene>
    <name evidence="3" type="ORF">SAMN05216200_101253</name>
</gene>
<dbReference type="RefSeq" id="WP_072745835.1">
    <property type="nucleotide sequence ID" value="NZ_FOHL01000002.1"/>
</dbReference>
<evidence type="ECO:0000256" key="1">
    <source>
        <dbReference type="SAM" id="MobiDB-lite"/>
    </source>
</evidence>
<accession>A0A1M7RWJ3</accession>
<evidence type="ECO:0008006" key="5">
    <source>
        <dbReference type="Google" id="ProtNLM"/>
    </source>
</evidence>
<dbReference type="PROSITE" id="PS51257">
    <property type="entry name" value="PROKAR_LIPOPROTEIN"/>
    <property type="match status" value="1"/>
</dbReference>
<dbReference type="AlphaFoldDB" id="A0A1M7RWJ3"/>
<dbReference type="OrthoDB" id="7375502at2"/>
<feature type="chain" id="PRO_5009929020" description="Lipoprotein" evidence="2">
    <location>
        <begin position="25"/>
        <end position="199"/>
    </location>
</feature>
<dbReference type="STRING" id="1189325.SAMN04488119_102265"/>
<feature type="region of interest" description="Disordered" evidence="1">
    <location>
        <begin position="114"/>
        <end position="139"/>
    </location>
</feature>
<organism evidence="3 4">
    <name type="scientific">Oceanicella actignis</name>
    <dbReference type="NCBI Taxonomy" id="1189325"/>
    <lineage>
        <taxon>Bacteria</taxon>
        <taxon>Pseudomonadati</taxon>
        <taxon>Pseudomonadota</taxon>
        <taxon>Alphaproteobacteria</taxon>
        <taxon>Rhodobacterales</taxon>
        <taxon>Paracoccaceae</taxon>
        <taxon>Oceanicella</taxon>
    </lineage>
</organism>
<evidence type="ECO:0000256" key="2">
    <source>
        <dbReference type="SAM" id="SignalP"/>
    </source>
</evidence>
<name>A0A1M7RWJ3_9RHOB</name>
<keyword evidence="4" id="KW-1185">Reference proteome</keyword>
<feature type="signal peptide" evidence="2">
    <location>
        <begin position="1"/>
        <end position="24"/>
    </location>
</feature>
<feature type="compositionally biased region" description="Low complexity" evidence="1">
    <location>
        <begin position="127"/>
        <end position="139"/>
    </location>
</feature>
<keyword evidence="2" id="KW-0732">Signal</keyword>
<dbReference type="Proteomes" id="UP000184066">
    <property type="component" value="Unassembled WGS sequence"/>
</dbReference>
<proteinExistence type="predicted"/>
<protein>
    <recommendedName>
        <fullName evidence="5">Lipoprotein</fullName>
    </recommendedName>
</protein>
<evidence type="ECO:0000313" key="3">
    <source>
        <dbReference type="EMBL" id="SHN50737.1"/>
    </source>
</evidence>
<sequence length="199" mass="20146">MTSPRIARPPAPAWALLAPVMAAAACAPLADRMGASLVHDLRIGAAYDPAMLRAGAPLRVIGTPPDGAAPEETARAARLPARLGGRAPALLAPGAPAPAVFMALSFAPGVGAEAACARTPPTPQPSTAPQSTAPQSTAARPGPLRALFALCVGGRPAVEARLRSAATRGPRDAGFSRAMTQLFLAALPERNPALTRPPR</sequence>
<dbReference type="EMBL" id="FRDL01000001">
    <property type="protein sequence ID" value="SHN50737.1"/>
    <property type="molecule type" value="Genomic_DNA"/>
</dbReference>
<reference evidence="3 4" key="1">
    <citation type="submission" date="2016-12" db="EMBL/GenBank/DDBJ databases">
        <authorList>
            <person name="Song W.-J."/>
            <person name="Kurnit D.M."/>
        </authorList>
    </citation>
    <scope>NUCLEOTIDE SEQUENCE [LARGE SCALE GENOMIC DNA]</scope>
    <source>
        <strain evidence="3 4">CGMCC 1.10808</strain>
    </source>
</reference>
<evidence type="ECO:0000313" key="4">
    <source>
        <dbReference type="Proteomes" id="UP000184066"/>
    </source>
</evidence>